<dbReference type="GO" id="GO:0071949">
    <property type="term" value="F:FAD binding"/>
    <property type="evidence" value="ECO:0007669"/>
    <property type="project" value="InterPro"/>
</dbReference>
<feature type="domain" description="FAD-binding" evidence="4">
    <location>
        <begin position="2"/>
        <end position="334"/>
    </location>
</feature>
<reference evidence="5" key="1">
    <citation type="submission" date="2024-07" db="EMBL/GenBank/DDBJ databases">
        <authorList>
            <person name="Yu S.T."/>
        </authorList>
    </citation>
    <scope>NUCLEOTIDE SEQUENCE</scope>
    <source>
        <strain evidence="5">R44</strain>
    </source>
</reference>
<organism evidence="5">
    <name type="scientific">Streptomyces sp. R44</name>
    <dbReference type="NCBI Taxonomy" id="3238633"/>
    <lineage>
        <taxon>Bacteria</taxon>
        <taxon>Bacillati</taxon>
        <taxon>Actinomycetota</taxon>
        <taxon>Actinomycetes</taxon>
        <taxon>Kitasatosporales</taxon>
        <taxon>Streptomycetaceae</taxon>
        <taxon>Streptomyces</taxon>
    </lineage>
</organism>
<accession>A0AB39T4Z5</accession>
<evidence type="ECO:0000256" key="3">
    <source>
        <dbReference type="ARBA" id="ARBA00022827"/>
    </source>
</evidence>
<keyword evidence="5" id="KW-0560">Oxidoreductase</keyword>
<dbReference type="Pfam" id="PF01494">
    <property type="entry name" value="FAD_binding_3"/>
    <property type="match status" value="1"/>
</dbReference>
<gene>
    <name evidence="5" type="ORF">AB5J54_25760</name>
</gene>
<dbReference type="InterPro" id="IPR002938">
    <property type="entry name" value="FAD-bd"/>
</dbReference>
<dbReference type="InterPro" id="IPR050641">
    <property type="entry name" value="RIFMO-like"/>
</dbReference>
<name>A0AB39T4Z5_9ACTN</name>
<evidence type="ECO:0000256" key="2">
    <source>
        <dbReference type="ARBA" id="ARBA00022630"/>
    </source>
</evidence>
<evidence type="ECO:0000313" key="5">
    <source>
        <dbReference type="EMBL" id="XDQ73713.1"/>
    </source>
</evidence>
<dbReference type="Gene3D" id="3.40.30.120">
    <property type="match status" value="1"/>
</dbReference>
<keyword evidence="5" id="KW-0503">Monooxygenase</keyword>
<proteinExistence type="predicted"/>
<dbReference type="AlphaFoldDB" id="A0AB39T4Z5"/>
<comment type="cofactor">
    <cofactor evidence="1">
        <name>FAD</name>
        <dbReference type="ChEBI" id="CHEBI:57692"/>
    </cofactor>
</comment>
<dbReference type="RefSeq" id="WP_369146279.1">
    <property type="nucleotide sequence ID" value="NZ_CP163444.1"/>
</dbReference>
<dbReference type="PANTHER" id="PTHR43004:SF19">
    <property type="entry name" value="BINDING MONOOXYGENASE, PUTATIVE (JCVI)-RELATED"/>
    <property type="match status" value="1"/>
</dbReference>
<dbReference type="Pfam" id="PF21274">
    <property type="entry name" value="Rng_hyd_C"/>
    <property type="match status" value="1"/>
</dbReference>
<dbReference type="Gene3D" id="3.30.70.2450">
    <property type="match status" value="1"/>
</dbReference>
<dbReference type="SUPFAM" id="SSF51905">
    <property type="entry name" value="FAD/NAD(P)-binding domain"/>
    <property type="match status" value="1"/>
</dbReference>
<sequence>MADVIIAGGGPTGLMLACELRLAGVDVLVLEKLARRTGESRAGGLHARSVELLDQRGIVDRFLAEGSAQPLAHFAFMHLDIDDFPTRHPYAVAIHQSRIEQLLEDRALELGVQLRRPAEVIGLEQDETGIEVEVAVDGGTERLRADYLVGCDGGRSKVRKLAGVGFPGTPATLTALLGDVELTDPPSEIVFGQEGRRDNGFYMNFQSEYPGLRRIITVEFGKVTDRDAPVTVETLSEACVEIVGTDWGMHSPRRLDRFSDACRLVDSFRQGRVLLAGDAAHVHFPSSGQGLNLGLQDAVNLGWKLAAVVKGEAPDELLDTYHSERHLHTTHMLNNIRAQTALWPAGSEADALRRVFEDLIEFEHGNRYLGGVISQLDTHYPVGDGHPALGRRMTDLDIKSPNGRVSVYELLHGARPLLLDFSGRPDVRAAADGWTDRVDLVEAEPQDDRWAFPVIGDVPAPAAVLIRPDGHVAWATPTAAAAGSEAEGLTDALTRWFGPARARREQDAA</sequence>
<dbReference type="PANTHER" id="PTHR43004">
    <property type="entry name" value="TRK SYSTEM POTASSIUM UPTAKE PROTEIN"/>
    <property type="match status" value="1"/>
</dbReference>
<dbReference type="Gene3D" id="3.50.50.60">
    <property type="entry name" value="FAD/NAD(P)-binding domain"/>
    <property type="match status" value="1"/>
</dbReference>
<evidence type="ECO:0000259" key="4">
    <source>
        <dbReference type="Pfam" id="PF01494"/>
    </source>
</evidence>
<dbReference type="EMBL" id="CP163444">
    <property type="protein sequence ID" value="XDQ73713.1"/>
    <property type="molecule type" value="Genomic_DNA"/>
</dbReference>
<keyword evidence="2" id="KW-0285">Flavoprotein</keyword>
<keyword evidence="3" id="KW-0274">FAD</keyword>
<evidence type="ECO:0000256" key="1">
    <source>
        <dbReference type="ARBA" id="ARBA00001974"/>
    </source>
</evidence>
<dbReference type="PRINTS" id="PR00420">
    <property type="entry name" value="RNGMNOXGNASE"/>
</dbReference>
<dbReference type="InterPro" id="IPR036188">
    <property type="entry name" value="FAD/NAD-bd_sf"/>
</dbReference>
<protein>
    <submittedName>
        <fullName evidence="5">FAD-dependent monooxygenase</fullName>
    </submittedName>
</protein>
<dbReference type="GO" id="GO:0016709">
    <property type="term" value="F:oxidoreductase activity, acting on paired donors, with incorporation or reduction of molecular oxygen, NAD(P)H as one donor, and incorporation of one atom of oxygen"/>
    <property type="evidence" value="ECO:0007669"/>
    <property type="project" value="UniProtKB-ARBA"/>
</dbReference>